<dbReference type="Proteomes" id="UP000095751">
    <property type="component" value="Unassembled WGS sequence"/>
</dbReference>
<reference evidence="1 2" key="1">
    <citation type="submission" date="2016-09" db="EMBL/GenBank/DDBJ databases">
        <title>Extensive genetic diversity and differential bi-allelic expression allows diatom success in the polar Southern Ocean.</title>
        <authorList>
            <consortium name="DOE Joint Genome Institute"/>
            <person name="Mock T."/>
            <person name="Otillar R.P."/>
            <person name="Strauss J."/>
            <person name="Dupont C."/>
            <person name="Frickenhaus S."/>
            <person name="Maumus F."/>
            <person name="Mcmullan M."/>
            <person name="Sanges R."/>
            <person name="Schmutz J."/>
            <person name="Toseland A."/>
            <person name="Valas R."/>
            <person name="Veluchamy A."/>
            <person name="Ward B.J."/>
            <person name="Allen A."/>
            <person name="Barry K."/>
            <person name="Falciatore A."/>
            <person name="Ferrante M."/>
            <person name="Fortunato A.E."/>
            <person name="Gloeckner G."/>
            <person name="Gruber A."/>
            <person name="Hipkin R."/>
            <person name="Janech M."/>
            <person name="Kroth P."/>
            <person name="Leese F."/>
            <person name="Lindquist E."/>
            <person name="Lyon B.R."/>
            <person name="Martin J."/>
            <person name="Mayer C."/>
            <person name="Parker M."/>
            <person name="Quesneville H."/>
            <person name="Raymond J."/>
            <person name="Uhlig C."/>
            <person name="Valentin K.U."/>
            <person name="Worden A.Z."/>
            <person name="Armbrust E.V."/>
            <person name="Bowler C."/>
            <person name="Green B."/>
            <person name="Moulton V."/>
            <person name="Van Oosterhout C."/>
            <person name="Grigoriev I."/>
        </authorList>
    </citation>
    <scope>NUCLEOTIDE SEQUENCE [LARGE SCALE GENOMIC DNA]</scope>
    <source>
        <strain evidence="1 2">CCMP1102</strain>
    </source>
</reference>
<dbReference type="AlphaFoldDB" id="A0A1E7FA39"/>
<sequence length="82" mass="8618">MIVSPEVMNNLSLNNDGIAAESLTEAAIGHSYMIESGSLDGKTQTSVPLTESMVSRMGGVSNTASSILNNFKSVESDEHSNN</sequence>
<evidence type="ECO:0000313" key="2">
    <source>
        <dbReference type="Proteomes" id="UP000095751"/>
    </source>
</evidence>
<dbReference type="EMBL" id="KV784359">
    <property type="protein sequence ID" value="OEU15004.1"/>
    <property type="molecule type" value="Genomic_DNA"/>
</dbReference>
<protein>
    <submittedName>
        <fullName evidence="1">Uncharacterized protein</fullName>
    </submittedName>
</protein>
<dbReference type="KEGG" id="fcy:FRACYDRAFT_269185"/>
<evidence type="ECO:0000313" key="1">
    <source>
        <dbReference type="EMBL" id="OEU15004.1"/>
    </source>
</evidence>
<proteinExistence type="predicted"/>
<gene>
    <name evidence="1" type="ORF">FRACYDRAFT_269185</name>
</gene>
<keyword evidence="2" id="KW-1185">Reference proteome</keyword>
<organism evidence="1 2">
    <name type="scientific">Fragilariopsis cylindrus CCMP1102</name>
    <dbReference type="NCBI Taxonomy" id="635003"/>
    <lineage>
        <taxon>Eukaryota</taxon>
        <taxon>Sar</taxon>
        <taxon>Stramenopiles</taxon>
        <taxon>Ochrophyta</taxon>
        <taxon>Bacillariophyta</taxon>
        <taxon>Bacillariophyceae</taxon>
        <taxon>Bacillariophycidae</taxon>
        <taxon>Bacillariales</taxon>
        <taxon>Bacillariaceae</taxon>
        <taxon>Fragilariopsis</taxon>
    </lineage>
</organism>
<accession>A0A1E7FA39</accession>
<name>A0A1E7FA39_9STRA</name>
<dbReference type="InParanoid" id="A0A1E7FA39"/>